<reference evidence="2" key="1">
    <citation type="submission" date="2015-01" db="EMBL/GenBank/DDBJ databases">
        <authorList>
            <person name="Aksoy S."/>
            <person name="Warren W."/>
            <person name="Wilson R.K."/>
        </authorList>
    </citation>
    <scope>NUCLEOTIDE SEQUENCE [LARGE SCALE GENOMIC DNA]</scope>
    <source>
        <strain evidence="2">IAEA</strain>
    </source>
</reference>
<keyword evidence="2" id="KW-1185">Reference proteome</keyword>
<evidence type="ECO:0000313" key="2">
    <source>
        <dbReference type="Proteomes" id="UP000092460"/>
    </source>
</evidence>
<dbReference type="VEuPathDB" id="VectorBase:GPPI022366"/>
<evidence type="ECO:0000313" key="1">
    <source>
        <dbReference type="EnsemblMetazoa" id="GPPI022366-PA"/>
    </source>
</evidence>
<accession>A0A1B0B8M4</accession>
<dbReference type="EnsemblMetazoa" id="GPPI022366-RA">
    <property type="protein sequence ID" value="GPPI022366-PA"/>
    <property type="gene ID" value="GPPI022366"/>
</dbReference>
<dbReference type="AlphaFoldDB" id="A0A1B0B8M4"/>
<proteinExistence type="predicted"/>
<protein>
    <submittedName>
        <fullName evidence="1">Uncharacterized protein</fullName>
    </submittedName>
</protein>
<dbReference type="Proteomes" id="UP000092460">
    <property type="component" value="Unassembled WGS sequence"/>
</dbReference>
<reference evidence="1" key="2">
    <citation type="submission" date="2020-05" db="UniProtKB">
        <authorList>
            <consortium name="EnsemblMetazoa"/>
        </authorList>
    </citation>
    <scope>IDENTIFICATION</scope>
    <source>
        <strain evidence="1">IAEA</strain>
    </source>
</reference>
<organism evidence="1 2">
    <name type="scientific">Glossina palpalis gambiensis</name>
    <dbReference type="NCBI Taxonomy" id="67801"/>
    <lineage>
        <taxon>Eukaryota</taxon>
        <taxon>Metazoa</taxon>
        <taxon>Ecdysozoa</taxon>
        <taxon>Arthropoda</taxon>
        <taxon>Hexapoda</taxon>
        <taxon>Insecta</taxon>
        <taxon>Pterygota</taxon>
        <taxon>Neoptera</taxon>
        <taxon>Endopterygota</taxon>
        <taxon>Diptera</taxon>
        <taxon>Brachycera</taxon>
        <taxon>Muscomorpha</taxon>
        <taxon>Hippoboscoidea</taxon>
        <taxon>Glossinidae</taxon>
        <taxon>Glossina</taxon>
    </lineage>
</organism>
<sequence>MPPNRYTNDLNIMAGEFVKESTPIESDLFIAGSSITGYTVFPLSNTNGQQIRDAHLTFQFKALQVYKHSKNLPGGAETGRTVIVGMIFGVTVIHSSSSEEEDELLLTSTFDIDVALVSGVIPGSALRGEPSTLDKSLYSKSLLDNSLFDLRNLCKRLNLSNSFTFAETTCSQFVIAI</sequence>
<dbReference type="EMBL" id="JXJN01009979">
    <property type="status" value="NOT_ANNOTATED_CDS"/>
    <property type="molecule type" value="Genomic_DNA"/>
</dbReference>
<name>A0A1B0B8M4_9MUSC</name>